<reference evidence="2" key="1">
    <citation type="journal article" date="2019" name="Int. J. Syst. Evol. Microbiol.">
        <title>The Global Catalogue of Microorganisms (GCM) 10K type strain sequencing project: providing services to taxonomists for standard genome sequencing and annotation.</title>
        <authorList>
            <consortium name="The Broad Institute Genomics Platform"/>
            <consortium name="The Broad Institute Genome Sequencing Center for Infectious Disease"/>
            <person name="Wu L."/>
            <person name="Ma J."/>
        </authorList>
    </citation>
    <scope>NUCLEOTIDE SEQUENCE [LARGE SCALE GENOMIC DNA]</scope>
    <source>
        <strain evidence="2">DFY28</strain>
    </source>
</reference>
<gene>
    <name evidence="1" type="ORF">ACFSC0_19550</name>
</gene>
<evidence type="ECO:0000313" key="2">
    <source>
        <dbReference type="Proteomes" id="UP001597237"/>
    </source>
</evidence>
<proteinExistence type="predicted"/>
<comment type="caution">
    <text evidence="1">The sequence shown here is derived from an EMBL/GenBank/DDBJ whole genome shotgun (WGS) entry which is preliminary data.</text>
</comment>
<sequence length="85" mass="9722">MSGADEPDDLSQAIDEVYNWLCAEAAPDVRARLHQMFDPDVRLCADAVEAMLERDWLRRQEDGRLMMTSKGLSELSQRRPDLRGT</sequence>
<organism evidence="1 2">
    <name type="scientific">Phenylobacterium terrae</name>
    <dbReference type="NCBI Taxonomy" id="2665495"/>
    <lineage>
        <taxon>Bacteria</taxon>
        <taxon>Pseudomonadati</taxon>
        <taxon>Pseudomonadota</taxon>
        <taxon>Alphaproteobacteria</taxon>
        <taxon>Caulobacterales</taxon>
        <taxon>Caulobacteraceae</taxon>
        <taxon>Phenylobacterium</taxon>
    </lineage>
</organism>
<name>A0ABW4NA48_9CAUL</name>
<protein>
    <submittedName>
        <fullName evidence="1">Uncharacterized protein</fullName>
    </submittedName>
</protein>
<dbReference type="EMBL" id="JBHUEY010000012">
    <property type="protein sequence ID" value="MFD1785600.1"/>
    <property type="molecule type" value="Genomic_DNA"/>
</dbReference>
<dbReference type="RefSeq" id="WP_377281639.1">
    <property type="nucleotide sequence ID" value="NZ_JBHRSI010000004.1"/>
</dbReference>
<accession>A0ABW4NA48</accession>
<dbReference type="Proteomes" id="UP001597237">
    <property type="component" value="Unassembled WGS sequence"/>
</dbReference>
<evidence type="ECO:0000313" key="1">
    <source>
        <dbReference type="EMBL" id="MFD1785600.1"/>
    </source>
</evidence>
<keyword evidence="2" id="KW-1185">Reference proteome</keyword>